<name>A0AC61RCM8_9BACT</name>
<gene>
    <name evidence="1" type="ORF">E5331_13135</name>
</gene>
<keyword evidence="2" id="KW-1185">Reference proteome</keyword>
<comment type="caution">
    <text evidence="1">The sequence shown here is derived from an EMBL/GenBank/DDBJ whole genome shotgun (WGS) entry which is preliminary data.</text>
</comment>
<dbReference type="Proteomes" id="UP000306319">
    <property type="component" value="Unassembled WGS sequence"/>
</dbReference>
<protein>
    <submittedName>
        <fullName evidence="1">ATP-binding protein</fullName>
    </submittedName>
</protein>
<keyword evidence="1" id="KW-0547">Nucleotide-binding</keyword>
<organism evidence="1 2">
    <name type="scientific">Lepagella muris</name>
    <dbReference type="NCBI Taxonomy" id="3032870"/>
    <lineage>
        <taxon>Bacteria</taxon>
        <taxon>Pseudomonadati</taxon>
        <taxon>Bacteroidota</taxon>
        <taxon>Bacteroidia</taxon>
        <taxon>Bacteroidales</taxon>
        <taxon>Muribaculaceae</taxon>
        <taxon>Lepagella</taxon>
    </lineage>
</organism>
<evidence type="ECO:0000313" key="1">
    <source>
        <dbReference type="EMBL" id="TGY77776.1"/>
    </source>
</evidence>
<evidence type="ECO:0000313" key="2">
    <source>
        <dbReference type="Proteomes" id="UP000306319"/>
    </source>
</evidence>
<reference evidence="1" key="1">
    <citation type="submission" date="2019-04" db="EMBL/GenBank/DDBJ databases">
        <title>Microbes associate with the intestines of laboratory mice.</title>
        <authorList>
            <person name="Navarre W."/>
            <person name="Wong E."/>
            <person name="Huang K."/>
            <person name="Tropini C."/>
            <person name="Ng K."/>
            <person name="Yu B."/>
        </authorList>
    </citation>
    <scope>NUCLEOTIDE SEQUENCE</scope>
    <source>
        <strain evidence="1">NM04_E33</strain>
    </source>
</reference>
<proteinExistence type="predicted"/>
<keyword evidence="1" id="KW-0067">ATP-binding</keyword>
<accession>A0AC61RCM8</accession>
<dbReference type="EMBL" id="SRYB01000020">
    <property type="protein sequence ID" value="TGY77776.1"/>
    <property type="molecule type" value="Genomic_DNA"/>
</dbReference>
<sequence>MNRYISGIHVNKLYHLQDISIQIADENSPHLILTGKNGSGKTVLLNAIAEFLGKIKNDIDLTFLNYHEWIKSKEDAIKESEKGSPEYIHAKAALTDYQKKYDGLYDKVNVSFADGYGFINDYQDGNFIIAFYKAARKTDILEPKNPTKPVLSANGDMGFNLTSQLLNFLSDLKIQEALARNENMNGDADDIKKWIDNFEDILCKFFEDENLKLKFNYKDYSFKILTNGKSFKFTELSDGFVAILDIVADLILRMQSDGSLSMEFSKPGIVMIDEIETHLHLKLQKMILPMLTTLFPNIQFIVTSHSPFVLSSLPNATAYDLEHQEPITNLTDYSYQALTEGYFGVSTDSDYARQRYRELEMLLNKESLSDMERMTARQLVVDFKKIPEATSPELVGAYRQLEIKYNSKIKQLF</sequence>